<gene>
    <name evidence="2" type="ORF">VP01_9557g1</name>
</gene>
<dbReference type="VEuPathDB" id="FungiDB:VP01_9557g1"/>
<reference evidence="2 3" key="1">
    <citation type="submission" date="2015-08" db="EMBL/GenBank/DDBJ databases">
        <title>Next Generation Sequencing and Analysis of the Genome of Puccinia sorghi L Schw, the Causal Agent of Maize Common Rust.</title>
        <authorList>
            <person name="Rochi L."/>
            <person name="Burguener G."/>
            <person name="Darino M."/>
            <person name="Turjanski A."/>
            <person name="Kreff E."/>
            <person name="Dieguez M.J."/>
            <person name="Sacco F."/>
        </authorList>
    </citation>
    <scope>NUCLEOTIDE SEQUENCE [LARGE SCALE GENOMIC DNA]</scope>
    <source>
        <strain evidence="2 3">RO10H11247</strain>
    </source>
</reference>
<evidence type="ECO:0000256" key="1">
    <source>
        <dbReference type="SAM" id="MobiDB-lite"/>
    </source>
</evidence>
<proteinExistence type="predicted"/>
<dbReference type="Proteomes" id="UP000037035">
    <property type="component" value="Unassembled WGS sequence"/>
</dbReference>
<comment type="caution">
    <text evidence="2">The sequence shown here is derived from an EMBL/GenBank/DDBJ whole genome shotgun (WGS) entry which is preliminary data.</text>
</comment>
<sequence>MMFRICVCSQFETKNTTGTNGKTIPGQRVHPTTHQRHWAQQSSPLNSRKNHEVTLPSATLPDETSEEEDEDPQAADIKSEAECIRKLPNHFSFEKDVLTPVNVFLELL</sequence>
<accession>A0A0L6U8D9</accession>
<protein>
    <submittedName>
        <fullName evidence="2">Uncharacterized protein</fullName>
    </submittedName>
</protein>
<feature type="compositionally biased region" description="Polar residues" evidence="1">
    <location>
        <begin position="38"/>
        <end position="47"/>
    </location>
</feature>
<organism evidence="2 3">
    <name type="scientific">Puccinia sorghi</name>
    <dbReference type="NCBI Taxonomy" id="27349"/>
    <lineage>
        <taxon>Eukaryota</taxon>
        <taxon>Fungi</taxon>
        <taxon>Dikarya</taxon>
        <taxon>Basidiomycota</taxon>
        <taxon>Pucciniomycotina</taxon>
        <taxon>Pucciniomycetes</taxon>
        <taxon>Pucciniales</taxon>
        <taxon>Pucciniaceae</taxon>
        <taxon>Puccinia</taxon>
    </lineage>
</organism>
<feature type="compositionally biased region" description="Acidic residues" evidence="1">
    <location>
        <begin position="63"/>
        <end position="73"/>
    </location>
</feature>
<evidence type="ECO:0000313" key="3">
    <source>
        <dbReference type="Proteomes" id="UP000037035"/>
    </source>
</evidence>
<feature type="region of interest" description="Disordered" evidence="1">
    <location>
        <begin position="16"/>
        <end position="76"/>
    </location>
</feature>
<dbReference type="EMBL" id="LAVV01015222">
    <property type="protein sequence ID" value="KNZ44045.1"/>
    <property type="molecule type" value="Genomic_DNA"/>
</dbReference>
<evidence type="ECO:0000313" key="2">
    <source>
        <dbReference type="EMBL" id="KNZ44045.1"/>
    </source>
</evidence>
<name>A0A0L6U8D9_9BASI</name>
<keyword evidence="3" id="KW-1185">Reference proteome</keyword>
<dbReference type="AlphaFoldDB" id="A0A0L6U8D9"/>